<evidence type="ECO:0000313" key="3">
    <source>
        <dbReference type="Proteomes" id="UP000031327"/>
    </source>
</evidence>
<evidence type="ECO:0000256" key="1">
    <source>
        <dbReference type="SAM" id="MobiDB-lite"/>
    </source>
</evidence>
<organism evidence="2 3">
    <name type="scientific">Pseudoalteromonas luteoviolacea</name>
    <dbReference type="NCBI Taxonomy" id="43657"/>
    <lineage>
        <taxon>Bacteria</taxon>
        <taxon>Pseudomonadati</taxon>
        <taxon>Pseudomonadota</taxon>
        <taxon>Gammaproteobacteria</taxon>
        <taxon>Alteromonadales</taxon>
        <taxon>Pseudoalteromonadaceae</taxon>
        <taxon>Pseudoalteromonas</taxon>
    </lineage>
</organism>
<protein>
    <submittedName>
        <fullName evidence="2">Uncharacterized protein</fullName>
    </submittedName>
</protein>
<accession>A0A0C1MFF7</accession>
<feature type="region of interest" description="Disordered" evidence="1">
    <location>
        <begin position="829"/>
        <end position="856"/>
    </location>
</feature>
<gene>
    <name evidence="2" type="ORF">JF50_20185</name>
</gene>
<dbReference type="Proteomes" id="UP000031327">
    <property type="component" value="Unassembled WGS sequence"/>
</dbReference>
<feature type="compositionally biased region" description="Basic and acidic residues" evidence="1">
    <location>
        <begin position="829"/>
        <end position="841"/>
    </location>
</feature>
<sequence>MEKKLQFKAMSSAPEKALVAPKSVYTSNLVQKVDIDCGYFNEHFDFGYIEIHATSKAEYRELVIESSAILNKSGSVLSSFHYKKGKAHFFMTKKGESGTIVCGNVSLKVTCEELPFINPRHEFIQMILISNALPSLMSKEIVSERRAFYNNEKYYRAAYSEHKENGVNVVVCIESKISPDWTMSANNVPSGNIFNATTVTFTLLSDVEKFVPRSRNMAKRKAKMLNGEQFKLGEHGFVVPTKKGGKTKSSSNDVYVKGSIEDYTNNRTDAYVIDHDKIKMNAKGDVNESSPDTSRAAHAYTFLDDLSEIYAGSTSVAFGRTEFDRCYSGVKLKTKSNNEYKAIMQVLSEYNIRIVNKTTDKTILPEHIAQLEELSSYSYKIQKCKKQGNIKYLIGEQKNTDGKPELILLVTEGEGYYRRHKGLEDPYADYKSTNPDKIIQSVEYGSLFRTLKVRDLDDQVINEVPLLAGREYKKEKEIVTGGCAMLDCLLAQLHLKLEVHSNQLFIDRKTGKLPEDFSFIYPFRVKTKKNESSDDEVTLEEGEDLTEEIEGEDTPFSGYRYCAVTTDSMKLKFEELSESKLEDIQYQLGGHCHLVFGKKKTSENGRVKYTHHRHPFMFNFETGHYMVFVRTSANAMPDHEKLETYRHSLIAGRKESVSRSWFKEYITRSGVSENVVNTVTSMLESSEADCFYYHQVRECFKKFKPRIGKRLSNNDKNIILYVIEQELGIRWYSGIKTSEMKDLVAHQEGFMFSRSDKCYCAGSVGSFRAGSQEGFSKIYKLITNFGLIEDMDHWFLSMSVRNRQTTVYPFIFQHAKEYASMTQFETCASDKPKKVEPDNDTKYANTEYENYDDIDF</sequence>
<dbReference type="EMBL" id="JWIC01000008">
    <property type="protein sequence ID" value="KID55529.1"/>
    <property type="molecule type" value="Genomic_DNA"/>
</dbReference>
<dbReference type="AlphaFoldDB" id="A0A0C1MFF7"/>
<dbReference type="OrthoDB" id="6372234at2"/>
<proteinExistence type="predicted"/>
<dbReference type="RefSeq" id="WP_039611183.1">
    <property type="nucleotide sequence ID" value="NZ_JWIC01000008.1"/>
</dbReference>
<comment type="caution">
    <text evidence="2">The sequence shown here is derived from an EMBL/GenBank/DDBJ whole genome shotgun (WGS) entry which is preliminary data.</text>
</comment>
<reference evidence="2 3" key="1">
    <citation type="submission" date="2014-12" db="EMBL/GenBank/DDBJ databases">
        <title>Draft Genome Sequence of Pseudoalteromonas luteoviolacea HI1.</title>
        <authorList>
            <person name="Asahina A.Y."/>
            <person name="Hadfield M.G."/>
        </authorList>
    </citation>
    <scope>NUCLEOTIDE SEQUENCE [LARGE SCALE GENOMIC DNA]</scope>
    <source>
        <strain evidence="2 3">HI1</strain>
    </source>
</reference>
<name>A0A0C1MFF7_9GAMM</name>
<evidence type="ECO:0000313" key="2">
    <source>
        <dbReference type="EMBL" id="KID55529.1"/>
    </source>
</evidence>